<sequence>PECSPNGHRILQNPYRSVTFDSQKLQQSAIQDLICDHSLTPGWYRFHIFDKPADMPTKCVEMNHCGTQAPVWLSLKESESLPRPGEVKQLTACATWQFFFSTTKDCCLFRIPVTVRNCGEFNVYLLQPTQGCMGYCAQAKYPPSPTTPEVVAELTGSTITLKCSFDSPVTNSSLGHVVSWTRLSSDGTKEELKQETTVQSFSFIELDGINLRLGDKIYCKISSFFLDSPDIQGPPAESKEFFAGIKLHPETASISEDGKEHKLHIESTVPIPCSSSGQPKEDCKITLQLHTLNEDNLRPDLVLSSCQVELQHTPCYKGICASATTYFTGVTDFIMDSDKISEIEVLPIVSDNFLWNGYSPQGTKITVKDAPFAYCYLFTDPHIITFDGRKYDNYKTGTFVLYKSTGREFEVHVRQWDCGSHSYFASCICGFVAKEDEDMISFDMCNGQLRETKPHLAIKNKDSSSKNIIITESYQGRKVTVTFSSGAFVRADVNEWGMSLTVRAPSLDHHHTEGLCGTFDQNIENDFRGADGHSVLQNSSVFIEEWR</sequence>
<evidence type="ECO:0000259" key="3">
    <source>
        <dbReference type="PROSITE" id="PS50835"/>
    </source>
</evidence>
<dbReference type="PROSITE" id="PS50835">
    <property type="entry name" value="IG_LIKE"/>
    <property type="match status" value="1"/>
</dbReference>
<keyword evidence="6" id="KW-1185">Reference proteome</keyword>
<dbReference type="InterPro" id="IPR057774">
    <property type="entry name" value="D8C_UMOD/GP2/OIT3-like"/>
</dbReference>
<keyword evidence="2" id="KW-1015">Disulfide bond</keyword>
<dbReference type="PANTHER" id="PTHR14949">
    <property type="entry name" value="EGF-LIKE-DOMAIN, MULTIPLE 7, 8"/>
    <property type="match status" value="1"/>
</dbReference>
<dbReference type="EMBL" id="JAATIS010002524">
    <property type="protein sequence ID" value="KAG2464793.1"/>
    <property type="molecule type" value="Genomic_DNA"/>
</dbReference>
<accession>A0A8X7X9R6</accession>
<dbReference type="GO" id="GO:0009986">
    <property type="term" value="C:cell surface"/>
    <property type="evidence" value="ECO:0007669"/>
    <property type="project" value="TreeGrafter"/>
</dbReference>
<protein>
    <submittedName>
        <fullName evidence="5">VWDE protein</fullName>
    </submittedName>
</protein>
<feature type="non-terminal residue" evidence="5">
    <location>
        <position position="547"/>
    </location>
</feature>
<feature type="domain" description="Ig-like" evidence="3">
    <location>
        <begin position="142"/>
        <end position="232"/>
    </location>
</feature>
<dbReference type="GO" id="GO:0005576">
    <property type="term" value="C:extracellular region"/>
    <property type="evidence" value="ECO:0007669"/>
    <property type="project" value="TreeGrafter"/>
</dbReference>
<evidence type="ECO:0000256" key="1">
    <source>
        <dbReference type="ARBA" id="ARBA00022729"/>
    </source>
</evidence>
<evidence type="ECO:0000313" key="6">
    <source>
        <dbReference type="Proteomes" id="UP000886611"/>
    </source>
</evidence>
<dbReference type="PANTHER" id="PTHR14949:SF53">
    <property type="entry name" value="VON WILLEBRAND FACTOR D AND EGF DOMAIN-CONTAINING PROTEIN"/>
    <property type="match status" value="1"/>
</dbReference>
<evidence type="ECO:0000256" key="2">
    <source>
        <dbReference type="ARBA" id="ARBA00023157"/>
    </source>
</evidence>
<dbReference type="InterPro" id="IPR050969">
    <property type="entry name" value="Dev_Signal_Modulators"/>
</dbReference>
<dbReference type="GO" id="GO:0005102">
    <property type="term" value="F:signaling receptor binding"/>
    <property type="evidence" value="ECO:0007669"/>
    <property type="project" value="TreeGrafter"/>
</dbReference>
<dbReference type="InterPro" id="IPR057885">
    <property type="entry name" value="Ig_VWDE"/>
</dbReference>
<gene>
    <name evidence="5" type="primary">Vwde_1</name>
    <name evidence="5" type="ORF">GTO96_0009482</name>
</gene>
<keyword evidence="1" id="KW-0732">Signal</keyword>
<comment type="caution">
    <text evidence="5">The sequence shown here is derived from an EMBL/GenBank/DDBJ whole genome shotgun (WGS) entry which is preliminary data.</text>
</comment>
<organism evidence="5 6">
    <name type="scientific">Polypterus senegalus</name>
    <name type="common">Senegal bichir</name>
    <dbReference type="NCBI Taxonomy" id="55291"/>
    <lineage>
        <taxon>Eukaryota</taxon>
        <taxon>Metazoa</taxon>
        <taxon>Chordata</taxon>
        <taxon>Craniata</taxon>
        <taxon>Vertebrata</taxon>
        <taxon>Euteleostomi</taxon>
        <taxon>Actinopterygii</taxon>
        <taxon>Polypteriformes</taxon>
        <taxon>Polypteridae</taxon>
        <taxon>Polypterus</taxon>
    </lineage>
</organism>
<evidence type="ECO:0000259" key="4">
    <source>
        <dbReference type="PROSITE" id="PS51233"/>
    </source>
</evidence>
<reference evidence="5 6" key="1">
    <citation type="journal article" date="2021" name="Cell">
        <title>Tracing the genetic footprints of vertebrate landing in non-teleost ray-finned fishes.</title>
        <authorList>
            <person name="Bi X."/>
            <person name="Wang K."/>
            <person name="Yang L."/>
            <person name="Pan H."/>
            <person name="Jiang H."/>
            <person name="Wei Q."/>
            <person name="Fang M."/>
            <person name="Yu H."/>
            <person name="Zhu C."/>
            <person name="Cai Y."/>
            <person name="He Y."/>
            <person name="Gan X."/>
            <person name="Zeng H."/>
            <person name="Yu D."/>
            <person name="Zhu Y."/>
            <person name="Jiang H."/>
            <person name="Qiu Q."/>
            <person name="Yang H."/>
            <person name="Zhang Y.E."/>
            <person name="Wang W."/>
            <person name="Zhu M."/>
            <person name="He S."/>
            <person name="Zhang G."/>
        </authorList>
    </citation>
    <scope>NUCLEOTIDE SEQUENCE [LARGE SCALE GENOMIC DNA]</scope>
    <source>
        <strain evidence="5">Bchr_013</strain>
    </source>
</reference>
<evidence type="ECO:0000313" key="5">
    <source>
        <dbReference type="EMBL" id="KAG2464793.1"/>
    </source>
</evidence>
<proteinExistence type="predicted"/>
<dbReference type="AlphaFoldDB" id="A0A8X7X9R6"/>
<dbReference type="Proteomes" id="UP000886611">
    <property type="component" value="Unassembled WGS sequence"/>
</dbReference>
<dbReference type="Pfam" id="PF00094">
    <property type="entry name" value="VWD"/>
    <property type="match status" value="1"/>
</dbReference>
<dbReference type="Pfam" id="PF23283">
    <property type="entry name" value="D8C_UMOD"/>
    <property type="match status" value="1"/>
</dbReference>
<feature type="domain" description="VWFD" evidence="4">
    <location>
        <begin position="373"/>
        <end position="547"/>
    </location>
</feature>
<dbReference type="InterPro" id="IPR007110">
    <property type="entry name" value="Ig-like_dom"/>
</dbReference>
<dbReference type="Pfam" id="PF25776">
    <property type="entry name" value="Ig_VWDE"/>
    <property type="match status" value="1"/>
</dbReference>
<dbReference type="SMART" id="SM00216">
    <property type="entry name" value="VWD"/>
    <property type="match status" value="1"/>
</dbReference>
<dbReference type="InterPro" id="IPR001846">
    <property type="entry name" value="VWF_type-D"/>
</dbReference>
<dbReference type="PROSITE" id="PS51233">
    <property type="entry name" value="VWFD"/>
    <property type="match status" value="1"/>
</dbReference>
<feature type="non-terminal residue" evidence="5">
    <location>
        <position position="1"/>
    </location>
</feature>
<name>A0A8X7X9R6_POLSE</name>